<evidence type="ECO:0000313" key="2">
    <source>
        <dbReference type="Proteomes" id="UP000181860"/>
    </source>
</evidence>
<comment type="caution">
    <text evidence="1">The sequence shown here is derived from an EMBL/GenBank/DDBJ whole genome shotgun (WGS) entry which is preliminary data.</text>
</comment>
<accession>A0ABY0MDX0</accession>
<gene>
    <name evidence="1" type="ORF">SAMN02983011_01191</name>
</gene>
<organism evidence="1 2">
    <name type="scientific">Lactobacillus kefiranofaciens</name>
    <dbReference type="NCBI Taxonomy" id="267818"/>
    <lineage>
        <taxon>Bacteria</taxon>
        <taxon>Bacillati</taxon>
        <taxon>Bacillota</taxon>
        <taxon>Bacilli</taxon>
        <taxon>Lactobacillales</taxon>
        <taxon>Lactobacillaceae</taxon>
        <taxon>Lactobacillus</taxon>
    </lineage>
</organism>
<protein>
    <submittedName>
        <fullName evidence="1">Uncharacterized protein</fullName>
    </submittedName>
</protein>
<dbReference type="EMBL" id="FMXC01000011">
    <property type="protein sequence ID" value="SDA53650.1"/>
    <property type="molecule type" value="Genomic_DNA"/>
</dbReference>
<keyword evidence="2" id="KW-1185">Reference proteome</keyword>
<evidence type="ECO:0000313" key="1">
    <source>
        <dbReference type="EMBL" id="SDA53650.1"/>
    </source>
</evidence>
<name>A0ABY0MDX0_9LACO</name>
<dbReference type="Proteomes" id="UP000181860">
    <property type="component" value="Unassembled WGS sequence"/>
</dbReference>
<proteinExistence type="predicted"/>
<reference evidence="1 2" key="1">
    <citation type="submission" date="2016-10" db="EMBL/GenBank/DDBJ databases">
        <authorList>
            <person name="Varghese N."/>
            <person name="Submissions S."/>
        </authorList>
    </citation>
    <scope>NUCLEOTIDE SEQUENCE [LARGE SCALE GENOMIC DNA]</scope>
    <source>
        <strain evidence="1 2">ATCC 43761</strain>
    </source>
</reference>
<sequence length="54" mass="6222">MCKENYELNKCGVIKMLETIVNTMNENQLHFAVKNLSINSVEEMLESDGWVSED</sequence>